<feature type="transmembrane region" description="Helical" evidence="1">
    <location>
        <begin position="138"/>
        <end position="157"/>
    </location>
</feature>
<comment type="caution">
    <text evidence="2">The sequence shown here is derived from an EMBL/GenBank/DDBJ whole genome shotgun (WGS) entry which is preliminary data.</text>
</comment>
<evidence type="ECO:0000256" key="1">
    <source>
        <dbReference type="SAM" id="Phobius"/>
    </source>
</evidence>
<dbReference type="EMBL" id="QUAB01000047">
    <property type="protein sequence ID" value="REJ04253.1"/>
    <property type="molecule type" value="Genomic_DNA"/>
</dbReference>
<dbReference type="RefSeq" id="WP_116243195.1">
    <property type="nucleotide sequence ID" value="NZ_QUAB01000047.1"/>
</dbReference>
<protein>
    <submittedName>
        <fullName evidence="2">Uncharacterized protein</fullName>
    </submittedName>
</protein>
<feature type="transmembrane region" description="Helical" evidence="1">
    <location>
        <begin position="190"/>
        <end position="212"/>
    </location>
</feature>
<accession>A0A371NPZ2</accession>
<keyword evidence="1" id="KW-1133">Transmembrane helix</keyword>
<feature type="transmembrane region" description="Helical" evidence="1">
    <location>
        <begin position="69"/>
        <end position="93"/>
    </location>
</feature>
<organism evidence="2 3">
    <name type="scientific">Microbacterium bovistercoris</name>
    <dbReference type="NCBI Taxonomy" id="2293570"/>
    <lineage>
        <taxon>Bacteria</taxon>
        <taxon>Bacillati</taxon>
        <taxon>Actinomycetota</taxon>
        <taxon>Actinomycetes</taxon>
        <taxon>Micrococcales</taxon>
        <taxon>Microbacteriaceae</taxon>
        <taxon>Microbacterium</taxon>
    </lineage>
</organism>
<keyword evidence="3" id="KW-1185">Reference proteome</keyword>
<dbReference type="AlphaFoldDB" id="A0A371NPZ2"/>
<keyword evidence="1" id="KW-0812">Transmembrane</keyword>
<feature type="transmembrane region" description="Helical" evidence="1">
    <location>
        <begin position="36"/>
        <end position="57"/>
    </location>
</feature>
<sequence length="227" mass="24385">MNDTSREDEDAPLSPEQMLALLQDQQRTVSGRMGAFVPWILVAWGVAWFAGFLILWWDVQQHPATVQPTLAAGIAFAALLVLAGIVSMVLGIGSGRGLRGTRDSAIVGIVYGNSWWVGSLAIVVIGQALVQQGMDRDLLGVFFPSAFSFFAGVMYIMSGLLWRAYPMVVLGLWSVALAAIGSLLPPPVNYLVFAIAGGGAFLLIAGWTAWWVHVARRRVAAAEADRA</sequence>
<feature type="transmembrane region" description="Helical" evidence="1">
    <location>
        <begin position="105"/>
        <end position="126"/>
    </location>
</feature>
<name>A0A371NPZ2_9MICO</name>
<dbReference type="Proteomes" id="UP000262172">
    <property type="component" value="Unassembled WGS sequence"/>
</dbReference>
<evidence type="ECO:0000313" key="2">
    <source>
        <dbReference type="EMBL" id="REJ04253.1"/>
    </source>
</evidence>
<feature type="transmembrane region" description="Helical" evidence="1">
    <location>
        <begin position="164"/>
        <end position="184"/>
    </location>
</feature>
<proteinExistence type="predicted"/>
<reference evidence="2 3" key="1">
    <citation type="submission" date="2018-08" db="EMBL/GenBank/DDBJ databases">
        <title>Isolation, diversity and antifungal activity of Actinobacteria from cow dung.</title>
        <authorList>
            <person name="Ling L."/>
        </authorList>
    </citation>
    <scope>NUCLEOTIDE SEQUENCE [LARGE SCALE GENOMIC DNA]</scope>
    <source>
        <strain evidence="2 3">NEAU-LLE</strain>
    </source>
</reference>
<gene>
    <name evidence="2" type="ORF">DY023_15225</name>
</gene>
<dbReference type="OrthoDB" id="3240366at2"/>
<evidence type="ECO:0000313" key="3">
    <source>
        <dbReference type="Proteomes" id="UP000262172"/>
    </source>
</evidence>
<keyword evidence="1" id="KW-0472">Membrane</keyword>